<sequence length="188" mass="21795">MAGLDELRNLSATKMRLLKLLKEWKDLSEISCEIGLRKQSLIPHLKFLNTFGLIEKNGRHYRTTKVGELFLEKFSEFARFLNVIGSCGKFLSEHDISPIPANLLNRVGMLYGAKIYTKKNPYEFLPEWLDIVKNSGRIQGLSSVYHPAFPHLFLELSAERDVKLTLTEEVLRQKSLWDWSVDFSFMGW</sequence>
<evidence type="ECO:0000313" key="2">
    <source>
        <dbReference type="EMBL" id="AIG96940.1"/>
    </source>
</evidence>
<reference evidence="2 3" key="1">
    <citation type="submission" date="2013-07" db="EMBL/GenBank/DDBJ databases">
        <title>Genome of Archaeoglobus fulgidus.</title>
        <authorList>
            <person name="Fiebig A."/>
            <person name="Birkeland N.-K."/>
        </authorList>
    </citation>
    <scope>NUCLEOTIDE SEQUENCE [LARGE SCALE GENOMIC DNA]</scope>
    <source>
        <strain evidence="2 3">DSM 8774</strain>
    </source>
</reference>
<dbReference type="GeneID" id="24793656"/>
<feature type="domain" description="Methanogenesis regulatory protein FilR1 middle" evidence="1">
    <location>
        <begin position="121"/>
        <end position="172"/>
    </location>
</feature>
<dbReference type="InterPro" id="IPR036390">
    <property type="entry name" value="WH_DNA-bd_sf"/>
</dbReference>
<dbReference type="HOGENOM" id="CLU_1438046_0_0_2"/>
<dbReference type="InterPro" id="IPR036388">
    <property type="entry name" value="WH-like_DNA-bd_sf"/>
</dbReference>
<evidence type="ECO:0000259" key="1">
    <source>
        <dbReference type="Pfam" id="PF08350"/>
    </source>
</evidence>
<dbReference type="InterPro" id="IPR013561">
    <property type="entry name" value="FilR1_middle_dom"/>
</dbReference>
<dbReference type="KEGG" id="afg:AFULGI_00000990"/>
<dbReference type="Proteomes" id="UP000028501">
    <property type="component" value="Chromosome"/>
</dbReference>
<dbReference type="AlphaFoldDB" id="A0A075W942"/>
<name>A0A075W942_ARCFL</name>
<dbReference type="SUPFAM" id="SSF46785">
    <property type="entry name" value="Winged helix' DNA-binding domain"/>
    <property type="match status" value="1"/>
</dbReference>
<dbReference type="EMBL" id="CP006577">
    <property type="protein sequence ID" value="AIG96940.1"/>
    <property type="molecule type" value="Genomic_DNA"/>
</dbReference>
<accession>A0A075W942</accession>
<proteinExistence type="predicted"/>
<dbReference type="Pfam" id="PF08350">
    <property type="entry name" value="FilR1_middle"/>
    <property type="match status" value="1"/>
</dbReference>
<organism evidence="2 3">
    <name type="scientific">Archaeoglobus fulgidus DSM 8774</name>
    <dbReference type="NCBI Taxonomy" id="1344584"/>
    <lineage>
        <taxon>Archaea</taxon>
        <taxon>Methanobacteriati</taxon>
        <taxon>Methanobacteriota</taxon>
        <taxon>Archaeoglobi</taxon>
        <taxon>Archaeoglobales</taxon>
        <taxon>Archaeoglobaceae</taxon>
        <taxon>Archaeoglobus</taxon>
    </lineage>
</organism>
<gene>
    <name evidence="2" type="ORF">AFULGI_00000990</name>
</gene>
<dbReference type="Gene3D" id="1.10.10.10">
    <property type="entry name" value="Winged helix-like DNA-binding domain superfamily/Winged helix DNA-binding domain"/>
    <property type="match status" value="1"/>
</dbReference>
<dbReference type="RefSeq" id="WP_010877616.1">
    <property type="nucleotide sequence ID" value="NZ_CP006577.1"/>
</dbReference>
<evidence type="ECO:0000313" key="3">
    <source>
        <dbReference type="Proteomes" id="UP000028501"/>
    </source>
</evidence>
<protein>
    <submittedName>
        <fullName evidence="2">Putative transcriptional regulator</fullName>
    </submittedName>
</protein>